<sequence>MEVGRGYQGGGRPVAERAAGKLEQRPQAEAASSSGARSRGHQGGGVPSGGTASWAGGGKAGERGCWRWGRVARRRQVLAALPEPVLRRCRGLPASLGRRRARAAASGGGGLEQRRAEPGSPGWRHPLGRHSILGRWQRGRRPGLLAVGRGGAAAPGLGGAIRSRPAAVPMAAGEPRTEASSSSGLGRRRPRPAAEPGSPGWWRPGPVVAG</sequence>
<feature type="compositionally biased region" description="Basic and acidic residues" evidence="1">
    <location>
        <begin position="14"/>
        <end position="26"/>
    </location>
</feature>
<feature type="region of interest" description="Disordered" evidence="1">
    <location>
        <begin position="1"/>
        <end position="60"/>
    </location>
</feature>
<gene>
    <name evidence="2" type="ORF">PVAP13_3NG151663</name>
</gene>
<name>A0A8T0UFX6_PANVG</name>
<feature type="compositionally biased region" description="Low complexity" evidence="1">
    <location>
        <begin position="27"/>
        <end position="37"/>
    </location>
</feature>
<dbReference type="EMBL" id="CM029042">
    <property type="protein sequence ID" value="KAG2620968.1"/>
    <property type="molecule type" value="Genomic_DNA"/>
</dbReference>
<keyword evidence="3" id="KW-1185">Reference proteome</keyword>
<reference evidence="2" key="1">
    <citation type="submission" date="2020-05" db="EMBL/GenBank/DDBJ databases">
        <title>WGS assembly of Panicum virgatum.</title>
        <authorList>
            <person name="Lovell J.T."/>
            <person name="Jenkins J."/>
            <person name="Shu S."/>
            <person name="Juenger T.E."/>
            <person name="Schmutz J."/>
        </authorList>
    </citation>
    <scope>NUCLEOTIDE SEQUENCE</scope>
    <source>
        <strain evidence="2">AP13</strain>
    </source>
</reference>
<accession>A0A8T0UFX6</accession>
<feature type="region of interest" description="Disordered" evidence="1">
    <location>
        <begin position="155"/>
        <end position="210"/>
    </location>
</feature>
<dbReference type="AlphaFoldDB" id="A0A8T0UFX6"/>
<evidence type="ECO:0000313" key="2">
    <source>
        <dbReference type="EMBL" id="KAG2620968.1"/>
    </source>
</evidence>
<evidence type="ECO:0000256" key="1">
    <source>
        <dbReference type="SAM" id="MobiDB-lite"/>
    </source>
</evidence>
<protein>
    <submittedName>
        <fullName evidence="2">Uncharacterized protein</fullName>
    </submittedName>
</protein>
<evidence type="ECO:0000313" key="3">
    <source>
        <dbReference type="Proteomes" id="UP000823388"/>
    </source>
</evidence>
<proteinExistence type="predicted"/>
<comment type="caution">
    <text evidence="2">The sequence shown here is derived from an EMBL/GenBank/DDBJ whole genome shotgun (WGS) entry which is preliminary data.</text>
</comment>
<organism evidence="2 3">
    <name type="scientific">Panicum virgatum</name>
    <name type="common">Blackwell switchgrass</name>
    <dbReference type="NCBI Taxonomy" id="38727"/>
    <lineage>
        <taxon>Eukaryota</taxon>
        <taxon>Viridiplantae</taxon>
        <taxon>Streptophyta</taxon>
        <taxon>Embryophyta</taxon>
        <taxon>Tracheophyta</taxon>
        <taxon>Spermatophyta</taxon>
        <taxon>Magnoliopsida</taxon>
        <taxon>Liliopsida</taxon>
        <taxon>Poales</taxon>
        <taxon>Poaceae</taxon>
        <taxon>PACMAD clade</taxon>
        <taxon>Panicoideae</taxon>
        <taxon>Panicodae</taxon>
        <taxon>Paniceae</taxon>
        <taxon>Panicinae</taxon>
        <taxon>Panicum</taxon>
        <taxon>Panicum sect. Hiantes</taxon>
    </lineage>
</organism>
<dbReference type="Proteomes" id="UP000823388">
    <property type="component" value="Chromosome 3N"/>
</dbReference>
<feature type="compositionally biased region" description="Gly residues" evidence="1">
    <location>
        <begin position="1"/>
        <end position="12"/>
    </location>
</feature>
<feature type="region of interest" description="Disordered" evidence="1">
    <location>
        <begin position="96"/>
        <end position="129"/>
    </location>
</feature>